<name>A0A150FCL0_9BACI</name>
<dbReference type="EMBL" id="LSBA01000004">
    <property type="protein sequence ID" value="KXZ22580.1"/>
    <property type="molecule type" value="Genomic_DNA"/>
</dbReference>
<comment type="caution">
    <text evidence="2">The sequence shown here is derived from an EMBL/GenBank/DDBJ whole genome shotgun (WGS) entry which is preliminary data.</text>
</comment>
<feature type="transmembrane region" description="Helical" evidence="1">
    <location>
        <begin position="9"/>
        <end position="30"/>
    </location>
</feature>
<reference evidence="3" key="1">
    <citation type="submission" date="2016-02" db="EMBL/GenBank/DDBJ databases">
        <authorList>
            <person name="Dunlap C."/>
        </authorList>
    </citation>
    <scope>NUCLEOTIDE SEQUENCE [LARGE SCALE GENOMIC DNA]</scope>
    <source>
        <strain evidence="3">NRRL B-41092</strain>
    </source>
</reference>
<organism evidence="2 3">
    <name type="scientific">Bacillus nakamurai</name>
    <dbReference type="NCBI Taxonomy" id="1793963"/>
    <lineage>
        <taxon>Bacteria</taxon>
        <taxon>Bacillati</taxon>
        <taxon>Bacillota</taxon>
        <taxon>Bacilli</taxon>
        <taxon>Bacillales</taxon>
        <taxon>Bacillaceae</taxon>
        <taxon>Bacillus</taxon>
    </lineage>
</organism>
<gene>
    <name evidence="2" type="ORF">AXI58_07305</name>
</gene>
<accession>A0A150FCL0</accession>
<dbReference type="Proteomes" id="UP000075430">
    <property type="component" value="Unassembled WGS sequence"/>
</dbReference>
<evidence type="ECO:0000256" key="1">
    <source>
        <dbReference type="SAM" id="Phobius"/>
    </source>
</evidence>
<sequence length="229" mass="26491">MRTVNLMKLVALVLILMAIWACFEITQLLLKMDFKETFFSALSSVATLMASVTGIGVLIFTFFTLQESRKQRESAEEPIVTIRLVPEVKNNNFFYFTLKNTGGGPAYDISVKFNPDLPYGDDDTLNNLNMFKRMPLLDKNEEVNFLFDSAINYYESNNPKSTIAIVTFYKQPKDSKRAKPIVREFEINFEERKGQMHLITRDMNDLVKEIQELKHVMVIANLRREGKHD</sequence>
<evidence type="ECO:0000313" key="2">
    <source>
        <dbReference type="EMBL" id="KXZ22580.1"/>
    </source>
</evidence>
<keyword evidence="1" id="KW-0812">Transmembrane</keyword>
<keyword evidence="1" id="KW-1133">Transmembrane helix</keyword>
<keyword evidence="3" id="KW-1185">Reference proteome</keyword>
<protein>
    <submittedName>
        <fullName evidence="2">Uncharacterized protein</fullName>
    </submittedName>
</protein>
<dbReference type="AlphaFoldDB" id="A0A150FCL0"/>
<dbReference type="OrthoDB" id="1093155at2"/>
<proteinExistence type="predicted"/>
<evidence type="ECO:0000313" key="3">
    <source>
        <dbReference type="Proteomes" id="UP000075430"/>
    </source>
</evidence>
<keyword evidence="1" id="KW-0472">Membrane</keyword>
<dbReference type="RefSeq" id="WP_061520167.1">
    <property type="nucleotide sequence ID" value="NZ_JARLZY010000002.1"/>
</dbReference>
<feature type="transmembrane region" description="Helical" evidence="1">
    <location>
        <begin position="42"/>
        <end position="65"/>
    </location>
</feature>